<feature type="transmembrane region" description="Helical" evidence="1">
    <location>
        <begin position="39"/>
        <end position="57"/>
    </location>
</feature>
<feature type="transmembrane region" description="Helical" evidence="1">
    <location>
        <begin position="101"/>
        <end position="121"/>
    </location>
</feature>
<dbReference type="OrthoDB" id="1117406at2"/>
<feature type="transmembrane region" description="Helical" evidence="1">
    <location>
        <begin position="158"/>
        <end position="176"/>
    </location>
</feature>
<dbReference type="EMBL" id="QTTQ01000010">
    <property type="protein sequence ID" value="REE82187.1"/>
    <property type="molecule type" value="Genomic_DNA"/>
</dbReference>
<sequence>MKISNSVKGFLWALISVIAVSNVYIFSKAALTEVSLAQFGVYWFSFGLIWILIYGIYKNVFKSFKELSGTCYLVLIFLGFIEVIGTYYFFKAIHTISNPTIVSFIGNISPVFIIILSFILLQERFSKIEFVGMILALLGAFIISYKPNTNFKNMFINGSQYVLYSSSFAAISAVIIKKKIKKINPIILTVNRSLFLLIFSILALNFLNDSLVISTRAVRNIFIGSLLGPFLTVISGYLALQYIPLSRRAIIASTKGLFVLLGSYLYFNQFPPVIALAGGIVTILGLLLIALGRFKKFRV</sequence>
<accession>A0A3D9RQV9</accession>
<comment type="caution">
    <text evidence="3">The sequence shown here is derived from an EMBL/GenBank/DDBJ whole genome shotgun (WGS) entry which is preliminary data.</text>
</comment>
<feature type="transmembrane region" description="Helical" evidence="1">
    <location>
        <begin position="128"/>
        <end position="146"/>
    </location>
</feature>
<dbReference type="InterPro" id="IPR037185">
    <property type="entry name" value="EmrE-like"/>
</dbReference>
<dbReference type="Proteomes" id="UP000256429">
    <property type="component" value="Unassembled WGS sequence"/>
</dbReference>
<keyword evidence="4" id="KW-1185">Reference proteome</keyword>
<feature type="transmembrane region" description="Helical" evidence="1">
    <location>
        <begin position="69"/>
        <end position="89"/>
    </location>
</feature>
<evidence type="ECO:0000259" key="2">
    <source>
        <dbReference type="Pfam" id="PF00892"/>
    </source>
</evidence>
<feature type="transmembrane region" description="Helical" evidence="1">
    <location>
        <begin position="220"/>
        <end position="240"/>
    </location>
</feature>
<reference evidence="3 4" key="1">
    <citation type="submission" date="2018-08" db="EMBL/GenBank/DDBJ databases">
        <title>Genomic Encyclopedia of Type Strains, Phase III (KMG-III): the genomes of soil and plant-associated and newly described type strains.</title>
        <authorList>
            <person name="Whitman W."/>
        </authorList>
    </citation>
    <scope>NUCLEOTIDE SEQUENCE [LARGE SCALE GENOMIC DNA]</scope>
    <source>
        <strain evidence="3 4">325-5</strain>
    </source>
</reference>
<feature type="domain" description="EamA" evidence="2">
    <location>
        <begin position="8"/>
        <end position="144"/>
    </location>
</feature>
<protein>
    <submittedName>
        <fullName evidence="3">Putative membrane protein</fullName>
    </submittedName>
</protein>
<dbReference type="RefSeq" id="WP_115880132.1">
    <property type="nucleotide sequence ID" value="NZ_QTTQ01000010.1"/>
</dbReference>
<dbReference type="SUPFAM" id="SSF103481">
    <property type="entry name" value="Multidrug resistance efflux transporter EmrE"/>
    <property type="match status" value="2"/>
</dbReference>
<evidence type="ECO:0000313" key="4">
    <source>
        <dbReference type="Proteomes" id="UP000256429"/>
    </source>
</evidence>
<dbReference type="AlphaFoldDB" id="A0A3D9RQV9"/>
<dbReference type="InterPro" id="IPR000620">
    <property type="entry name" value="EamA_dom"/>
</dbReference>
<name>A0A3D9RQV9_9FLAO</name>
<dbReference type="GO" id="GO:0016020">
    <property type="term" value="C:membrane"/>
    <property type="evidence" value="ECO:0007669"/>
    <property type="project" value="InterPro"/>
</dbReference>
<dbReference type="Pfam" id="PF00892">
    <property type="entry name" value="EamA"/>
    <property type="match status" value="2"/>
</dbReference>
<dbReference type="PANTHER" id="PTHR22911">
    <property type="entry name" value="ACYL-MALONYL CONDENSING ENZYME-RELATED"/>
    <property type="match status" value="1"/>
</dbReference>
<feature type="domain" description="EamA" evidence="2">
    <location>
        <begin position="160"/>
        <end position="290"/>
    </location>
</feature>
<gene>
    <name evidence="3" type="ORF">BX611_1733</name>
</gene>
<evidence type="ECO:0000313" key="3">
    <source>
        <dbReference type="EMBL" id="REE82187.1"/>
    </source>
</evidence>
<keyword evidence="1" id="KW-0812">Transmembrane</keyword>
<proteinExistence type="predicted"/>
<keyword evidence="1" id="KW-0472">Membrane</keyword>
<feature type="transmembrane region" description="Helical" evidence="1">
    <location>
        <begin position="188"/>
        <end position="208"/>
    </location>
</feature>
<evidence type="ECO:0000256" key="1">
    <source>
        <dbReference type="SAM" id="Phobius"/>
    </source>
</evidence>
<feature type="transmembrane region" description="Helical" evidence="1">
    <location>
        <begin position="9"/>
        <end position="27"/>
    </location>
</feature>
<feature type="transmembrane region" description="Helical" evidence="1">
    <location>
        <begin position="273"/>
        <end position="294"/>
    </location>
</feature>
<organism evidence="3 4">
    <name type="scientific">Lutibacter oceani</name>
    <dbReference type="NCBI Taxonomy" id="1853311"/>
    <lineage>
        <taxon>Bacteria</taxon>
        <taxon>Pseudomonadati</taxon>
        <taxon>Bacteroidota</taxon>
        <taxon>Flavobacteriia</taxon>
        <taxon>Flavobacteriales</taxon>
        <taxon>Flavobacteriaceae</taxon>
        <taxon>Lutibacter</taxon>
    </lineage>
</organism>
<feature type="transmembrane region" description="Helical" evidence="1">
    <location>
        <begin position="249"/>
        <end position="267"/>
    </location>
</feature>
<keyword evidence="1" id="KW-1133">Transmembrane helix</keyword>